<evidence type="ECO:0000313" key="3">
    <source>
        <dbReference type="Proteomes" id="UP000692954"/>
    </source>
</evidence>
<protein>
    <submittedName>
        <fullName evidence="1">Uncharacterized protein</fullName>
    </submittedName>
</protein>
<organism evidence="1 3">
    <name type="scientific">Paramecium sonneborni</name>
    <dbReference type="NCBI Taxonomy" id="65129"/>
    <lineage>
        <taxon>Eukaryota</taxon>
        <taxon>Sar</taxon>
        <taxon>Alveolata</taxon>
        <taxon>Ciliophora</taxon>
        <taxon>Intramacronucleata</taxon>
        <taxon>Oligohymenophorea</taxon>
        <taxon>Peniculida</taxon>
        <taxon>Parameciidae</taxon>
        <taxon>Paramecium</taxon>
    </lineage>
</organism>
<gene>
    <name evidence="1" type="ORF">PSON_ATCC_30995.1.T1400116</name>
    <name evidence="2" type="ORF">PSON_ATCC_30995.1.T1400118</name>
</gene>
<evidence type="ECO:0000313" key="2">
    <source>
        <dbReference type="EMBL" id="CAD8122779.1"/>
    </source>
</evidence>
<comment type="caution">
    <text evidence="1">The sequence shown here is derived from an EMBL/GenBank/DDBJ whole genome shotgun (WGS) entry which is preliminary data.</text>
</comment>
<dbReference type="OrthoDB" id="290017at2759"/>
<proteinExistence type="predicted"/>
<evidence type="ECO:0000313" key="1">
    <source>
        <dbReference type="EMBL" id="CAD8122777.1"/>
    </source>
</evidence>
<accession>A0A8S1R5T3</accession>
<reference evidence="1" key="1">
    <citation type="submission" date="2021-01" db="EMBL/GenBank/DDBJ databases">
        <authorList>
            <consortium name="Genoscope - CEA"/>
            <person name="William W."/>
        </authorList>
    </citation>
    <scope>NUCLEOTIDE SEQUENCE</scope>
</reference>
<dbReference type="EMBL" id="CAJJDN010000140">
    <property type="protein sequence ID" value="CAD8122779.1"/>
    <property type="molecule type" value="Genomic_DNA"/>
</dbReference>
<dbReference type="AlphaFoldDB" id="A0A8S1R5T3"/>
<dbReference type="EMBL" id="CAJJDN010000140">
    <property type="protein sequence ID" value="CAD8122777.1"/>
    <property type="molecule type" value="Genomic_DNA"/>
</dbReference>
<keyword evidence="3" id="KW-1185">Reference proteome</keyword>
<name>A0A8S1R5T3_9CILI</name>
<sequence>MGPVEIWYLLGLLRLEQRVKEWLNYSFNLQITEKVVNNLFQTNQEQMASLQQMDSRSISEFQNGLKESQSDLKISQCQRIVEEKGKKYMKVSFNTKQQLYYMVQRQGMKIKDAAEILGIKYATAKTIIFLQREKRRAKRKCGERMCGYTEIIGKKVSRVKIICIIANEIVQQEDYKL</sequence>
<dbReference type="Proteomes" id="UP000692954">
    <property type="component" value="Unassembled WGS sequence"/>
</dbReference>